<accession>A0A2N3LCX2</accession>
<dbReference type="RefSeq" id="WP_101356762.1">
    <property type="nucleotide sequence ID" value="NZ_PIQO01000043.1"/>
</dbReference>
<sequence>MDDGKELDYEVVMVKKDGTKEVITMGHTISNIQSVPENFRLPRTYVMKNIEENKELYLTFLSRVGDSVLIEAENITKGLFNISLENEDIILTEILN</sequence>
<dbReference type="Proteomes" id="UP000233440">
    <property type="component" value="Unassembled WGS sequence"/>
</dbReference>
<reference evidence="1 2" key="1">
    <citation type="submission" date="2017-11" db="EMBL/GenBank/DDBJ databases">
        <title>Bacillus camelliae sp. nov., isolated from pu'er tea.</title>
        <authorList>
            <person name="Niu L."/>
        </authorList>
    </citation>
    <scope>NUCLEOTIDE SEQUENCE [LARGE SCALE GENOMIC DNA]</scope>
    <source>
        <strain evidence="1 2">7578-1</strain>
    </source>
</reference>
<comment type="caution">
    <text evidence="1">The sequence shown here is derived from an EMBL/GenBank/DDBJ whole genome shotgun (WGS) entry which is preliminary data.</text>
</comment>
<dbReference type="AlphaFoldDB" id="A0A2N3LCX2"/>
<keyword evidence="2" id="KW-1185">Reference proteome</keyword>
<name>A0A2N3LCX2_9BACI</name>
<proteinExistence type="predicted"/>
<gene>
    <name evidence="1" type="ORF">CWO92_24290</name>
</gene>
<evidence type="ECO:0000313" key="2">
    <source>
        <dbReference type="Proteomes" id="UP000233440"/>
    </source>
</evidence>
<protein>
    <submittedName>
        <fullName evidence="1">Uncharacterized protein</fullName>
    </submittedName>
</protein>
<evidence type="ECO:0000313" key="1">
    <source>
        <dbReference type="EMBL" id="PKR82461.1"/>
    </source>
</evidence>
<organism evidence="1 2">
    <name type="scientific">Heyndrickxia camelliae</name>
    <dbReference type="NCBI Taxonomy" id="1707093"/>
    <lineage>
        <taxon>Bacteria</taxon>
        <taxon>Bacillati</taxon>
        <taxon>Bacillota</taxon>
        <taxon>Bacilli</taxon>
        <taxon>Bacillales</taxon>
        <taxon>Bacillaceae</taxon>
        <taxon>Heyndrickxia</taxon>
    </lineage>
</organism>
<dbReference type="EMBL" id="PIQO01000043">
    <property type="protein sequence ID" value="PKR82461.1"/>
    <property type="molecule type" value="Genomic_DNA"/>
</dbReference>